<dbReference type="FunFam" id="3.30.70.270:FF:000001">
    <property type="entry name" value="Diguanylate cyclase domain protein"/>
    <property type="match status" value="1"/>
</dbReference>
<evidence type="ECO:0000259" key="2">
    <source>
        <dbReference type="PROSITE" id="PS50887"/>
    </source>
</evidence>
<dbReference type="InterPro" id="IPR029787">
    <property type="entry name" value="Nucleotide_cyclase"/>
</dbReference>
<dbReference type="Pfam" id="PF01590">
    <property type="entry name" value="GAF"/>
    <property type="match status" value="1"/>
</dbReference>
<dbReference type="SMART" id="SM00065">
    <property type="entry name" value="GAF"/>
    <property type="match status" value="1"/>
</dbReference>
<organism evidence="3">
    <name type="scientific">hydrothermal vent metagenome</name>
    <dbReference type="NCBI Taxonomy" id="652676"/>
    <lineage>
        <taxon>unclassified sequences</taxon>
        <taxon>metagenomes</taxon>
        <taxon>ecological metagenomes</taxon>
    </lineage>
</organism>
<dbReference type="NCBIfam" id="TIGR00254">
    <property type="entry name" value="GGDEF"/>
    <property type="match status" value="1"/>
</dbReference>
<feature type="domain" description="GGDEF" evidence="2">
    <location>
        <begin position="226"/>
        <end position="360"/>
    </location>
</feature>
<dbReference type="InterPro" id="IPR003018">
    <property type="entry name" value="GAF"/>
</dbReference>
<dbReference type="CDD" id="cd01949">
    <property type="entry name" value="GGDEF"/>
    <property type="match status" value="1"/>
</dbReference>
<dbReference type="InterPro" id="IPR000160">
    <property type="entry name" value="GGDEF_dom"/>
</dbReference>
<dbReference type="Gene3D" id="3.30.70.270">
    <property type="match status" value="1"/>
</dbReference>
<dbReference type="Gene3D" id="3.30.450.40">
    <property type="match status" value="1"/>
</dbReference>
<keyword evidence="1" id="KW-0175">Coiled coil</keyword>
<dbReference type="PROSITE" id="PS50887">
    <property type="entry name" value="GGDEF"/>
    <property type="match status" value="1"/>
</dbReference>
<gene>
    <name evidence="3" type="ORF">MNBD_NITROSPIRAE01-1093</name>
</gene>
<dbReference type="InterPro" id="IPR029016">
    <property type="entry name" value="GAF-like_dom_sf"/>
</dbReference>
<dbReference type="SUPFAM" id="SSF55781">
    <property type="entry name" value="GAF domain-like"/>
    <property type="match status" value="1"/>
</dbReference>
<evidence type="ECO:0000313" key="3">
    <source>
        <dbReference type="EMBL" id="VAX26320.1"/>
    </source>
</evidence>
<dbReference type="SUPFAM" id="SSF55073">
    <property type="entry name" value="Nucleotide cyclase"/>
    <property type="match status" value="1"/>
</dbReference>
<dbReference type="SMART" id="SM00267">
    <property type="entry name" value="GGDEF"/>
    <property type="match status" value="1"/>
</dbReference>
<dbReference type="GO" id="GO:0052621">
    <property type="term" value="F:diguanylate cyclase activity"/>
    <property type="evidence" value="ECO:0007669"/>
    <property type="project" value="TreeGrafter"/>
</dbReference>
<dbReference type="InterPro" id="IPR050469">
    <property type="entry name" value="Diguanylate_Cyclase"/>
</dbReference>
<dbReference type="AlphaFoldDB" id="A0A3B1CUJ6"/>
<protein>
    <recommendedName>
        <fullName evidence="2">GGDEF domain-containing protein</fullName>
    </recommendedName>
</protein>
<dbReference type="InterPro" id="IPR043128">
    <property type="entry name" value="Rev_trsase/Diguanyl_cyclase"/>
</dbReference>
<accession>A0A3B1CUJ6</accession>
<name>A0A3B1CUJ6_9ZZZZ</name>
<dbReference type="Pfam" id="PF00990">
    <property type="entry name" value="GGDEF"/>
    <property type="match status" value="1"/>
</dbReference>
<proteinExistence type="predicted"/>
<dbReference type="PANTHER" id="PTHR45138">
    <property type="entry name" value="REGULATORY COMPONENTS OF SENSORY TRANSDUCTION SYSTEM"/>
    <property type="match status" value="1"/>
</dbReference>
<dbReference type="EMBL" id="UOGF01000008">
    <property type="protein sequence ID" value="VAX26320.1"/>
    <property type="molecule type" value="Genomic_DNA"/>
</dbReference>
<sequence>MAPVSQKNLSLLVQENKDLKKALRQKQRELNHFIKAGKDLSAPLEFKKVLQVVLSAARRLVRCEDWSLLLFNPTENTLHYALTKGAVLKDLKKLQYRLGEGPVGWVAQKGRPLLIPDFSKQKRYDAARFYPHLCARSVLCLPILAKNQVLGVIQMVNRLEEEHFTENDCLLLEKLLDQSTQAIERSDVLQKMSDLVTTDDLTHLYNLRYLDRILEVEMKRSRRYKSSLALIFIDLDYFKQVNDNHGHIMGSQVLIEIADILIESLRAVDVVVRYGGDEFVVLLPNTPLKKATRVAERVRVAIRDFKFLQKEGLSLHIAASFGLASYPEHAKNRTDLIHLADRAMYESKRKGRDMVSVAKK</sequence>
<reference evidence="3" key="1">
    <citation type="submission" date="2018-06" db="EMBL/GenBank/DDBJ databases">
        <authorList>
            <person name="Zhirakovskaya E."/>
        </authorList>
    </citation>
    <scope>NUCLEOTIDE SEQUENCE</scope>
</reference>
<evidence type="ECO:0000256" key="1">
    <source>
        <dbReference type="SAM" id="Coils"/>
    </source>
</evidence>
<feature type="coiled-coil region" evidence="1">
    <location>
        <begin position="9"/>
        <end position="36"/>
    </location>
</feature>
<dbReference type="PANTHER" id="PTHR45138:SF9">
    <property type="entry name" value="DIGUANYLATE CYCLASE DGCM-RELATED"/>
    <property type="match status" value="1"/>
</dbReference>